<dbReference type="Gene3D" id="1.10.10.10">
    <property type="entry name" value="Winged helix-like DNA-binding domain superfamily/Winged helix DNA-binding domain"/>
    <property type="match status" value="1"/>
</dbReference>
<protein>
    <recommendedName>
        <fullName evidence="8">Crp/Fnr family transcriptional regulator</fullName>
    </recommendedName>
</protein>
<dbReference type="SMART" id="SM00419">
    <property type="entry name" value="HTH_CRP"/>
    <property type="match status" value="1"/>
</dbReference>
<dbReference type="GO" id="GO:0003700">
    <property type="term" value="F:DNA-binding transcription factor activity"/>
    <property type="evidence" value="ECO:0007669"/>
    <property type="project" value="TreeGrafter"/>
</dbReference>
<keyword evidence="1" id="KW-0805">Transcription regulation</keyword>
<dbReference type="SUPFAM" id="SSF51206">
    <property type="entry name" value="cAMP-binding domain-like"/>
    <property type="match status" value="1"/>
</dbReference>
<evidence type="ECO:0000313" key="6">
    <source>
        <dbReference type="EMBL" id="KGM31715.1"/>
    </source>
</evidence>
<dbReference type="PROSITE" id="PS50042">
    <property type="entry name" value="CNMP_BINDING_3"/>
    <property type="match status" value="1"/>
</dbReference>
<dbReference type="PANTHER" id="PTHR24567">
    <property type="entry name" value="CRP FAMILY TRANSCRIPTIONAL REGULATORY PROTEIN"/>
    <property type="match status" value="1"/>
</dbReference>
<evidence type="ECO:0000256" key="1">
    <source>
        <dbReference type="ARBA" id="ARBA00023015"/>
    </source>
</evidence>
<dbReference type="Gene3D" id="2.60.120.10">
    <property type="entry name" value="Jelly Rolls"/>
    <property type="match status" value="1"/>
</dbReference>
<dbReference type="Pfam" id="PF00027">
    <property type="entry name" value="cNMP_binding"/>
    <property type="match status" value="1"/>
</dbReference>
<dbReference type="GO" id="GO:0005829">
    <property type="term" value="C:cytosol"/>
    <property type="evidence" value="ECO:0007669"/>
    <property type="project" value="TreeGrafter"/>
</dbReference>
<evidence type="ECO:0000259" key="5">
    <source>
        <dbReference type="PROSITE" id="PS51063"/>
    </source>
</evidence>
<sequence length="246" mass="27966">MRSMAAIPCATCPLRSQPLFKTNTAEEIEFIAGMRRGNLKYPAGAQILSQGDDDSDLYTLFSGWAFRFKELEDGRRQILNILMPGDFMGFHIAPQTGAPYGIECLIDVEVCVFPRRRLWDLFRNHPSLAYDITWLTAHEEGIVDDNLLSVGQRSGVERVATIVLAIYKRARQLDLVRDNRLDFPLTQSHIADMLGMSLIHTNRVLRRLHRDGVFTLARKKLQVHDTRALRSLAAWAEAPVPKRPLI</sequence>
<accession>A0A0A0D0Y5</accession>
<dbReference type="InterPro" id="IPR036388">
    <property type="entry name" value="WH-like_DNA-bd_sf"/>
</dbReference>
<dbReference type="InterPro" id="IPR000595">
    <property type="entry name" value="cNMP-bd_dom"/>
</dbReference>
<reference evidence="6 7" key="1">
    <citation type="submission" date="2014-01" db="EMBL/GenBank/DDBJ databases">
        <title>Genome sequence determination for a cystic fibrosis isolate, Inquilinus limosus.</title>
        <authorList>
            <person name="Pino M."/>
            <person name="Di Conza J."/>
            <person name="Gutkind G."/>
        </authorList>
    </citation>
    <scope>NUCLEOTIDE SEQUENCE [LARGE SCALE GENOMIC DNA]</scope>
    <source>
        <strain evidence="6 7">MP06</strain>
    </source>
</reference>
<organism evidence="6 7">
    <name type="scientific">Inquilinus limosus MP06</name>
    <dbReference type="NCBI Taxonomy" id="1398085"/>
    <lineage>
        <taxon>Bacteria</taxon>
        <taxon>Pseudomonadati</taxon>
        <taxon>Pseudomonadota</taxon>
        <taxon>Alphaproteobacteria</taxon>
        <taxon>Rhodospirillales</taxon>
        <taxon>Rhodospirillaceae</taxon>
        <taxon>Inquilinus</taxon>
    </lineage>
</organism>
<evidence type="ECO:0000256" key="3">
    <source>
        <dbReference type="ARBA" id="ARBA00023163"/>
    </source>
</evidence>
<dbReference type="Proteomes" id="UP000029995">
    <property type="component" value="Unassembled WGS sequence"/>
</dbReference>
<dbReference type="PROSITE" id="PS51063">
    <property type="entry name" value="HTH_CRP_2"/>
    <property type="match status" value="1"/>
</dbReference>
<dbReference type="SUPFAM" id="SSF46785">
    <property type="entry name" value="Winged helix' DNA-binding domain"/>
    <property type="match status" value="1"/>
</dbReference>
<feature type="domain" description="HTH crp-type" evidence="5">
    <location>
        <begin position="153"/>
        <end position="227"/>
    </location>
</feature>
<dbReference type="InterPro" id="IPR050397">
    <property type="entry name" value="Env_Response_Regulators"/>
</dbReference>
<evidence type="ECO:0000256" key="2">
    <source>
        <dbReference type="ARBA" id="ARBA00023125"/>
    </source>
</evidence>
<dbReference type="InterPro" id="IPR036390">
    <property type="entry name" value="WH_DNA-bd_sf"/>
</dbReference>
<dbReference type="Pfam" id="PF13545">
    <property type="entry name" value="HTH_Crp_2"/>
    <property type="match status" value="1"/>
</dbReference>
<dbReference type="EMBL" id="JANX01000451">
    <property type="protein sequence ID" value="KGM31715.1"/>
    <property type="molecule type" value="Genomic_DNA"/>
</dbReference>
<evidence type="ECO:0000313" key="7">
    <source>
        <dbReference type="Proteomes" id="UP000029995"/>
    </source>
</evidence>
<gene>
    <name evidence="6" type="ORF">P409_25580</name>
</gene>
<dbReference type="InterPro" id="IPR012318">
    <property type="entry name" value="HTH_CRP"/>
</dbReference>
<proteinExistence type="predicted"/>
<evidence type="ECO:0000259" key="4">
    <source>
        <dbReference type="PROSITE" id="PS50042"/>
    </source>
</evidence>
<dbReference type="AlphaFoldDB" id="A0A0A0D0Y5"/>
<keyword evidence="3" id="KW-0804">Transcription</keyword>
<keyword evidence="2" id="KW-0238">DNA-binding</keyword>
<dbReference type="GO" id="GO:0003677">
    <property type="term" value="F:DNA binding"/>
    <property type="evidence" value="ECO:0007669"/>
    <property type="project" value="UniProtKB-KW"/>
</dbReference>
<evidence type="ECO:0008006" key="8">
    <source>
        <dbReference type="Google" id="ProtNLM"/>
    </source>
</evidence>
<feature type="domain" description="Cyclic nucleotide-binding" evidence="4">
    <location>
        <begin position="41"/>
        <end position="89"/>
    </location>
</feature>
<dbReference type="InterPro" id="IPR018490">
    <property type="entry name" value="cNMP-bd_dom_sf"/>
</dbReference>
<dbReference type="PANTHER" id="PTHR24567:SF75">
    <property type="entry name" value="FUMARATE AND NITRATE REDUCTION REGULATORY PROTEIN"/>
    <property type="match status" value="1"/>
</dbReference>
<comment type="caution">
    <text evidence="6">The sequence shown here is derived from an EMBL/GenBank/DDBJ whole genome shotgun (WGS) entry which is preliminary data.</text>
</comment>
<dbReference type="InterPro" id="IPR014710">
    <property type="entry name" value="RmlC-like_jellyroll"/>
</dbReference>
<dbReference type="CDD" id="cd00038">
    <property type="entry name" value="CAP_ED"/>
    <property type="match status" value="1"/>
</dbReference>
<name>A0A0A0D0Y5_9PROT</name>